<organism evidence="1 2">
    <name type="scientific">Gottschalkia purinilytica</name>
    <name type="common">Clostridium purinilyticum</name>
    <dbReference type="NCBI Taxonomy" id="1503"/>
    <lineage>
        <taxon>Bacteria</taxon>
        <taxon>Bacillati</taxon>
        <taxon>Bacillota</taxon>
        <taxon>Tissierellia</taxon>
        <taxon>Tissierellales</taxon>
        <taxon>Gottschalkiaceae</taxon>
        <taxon>Gottschalkia</taxon>
    </lineage>
</organism>
<accession>A0A0L0WCI2</accession>
<name>A0A0L0WCI2_GOTPU</name>
<evidence type="ECO:0000313" key="1">
    <source>
        <dbReference type="EMBL" id="KNF09120.1"/>
    </source>
</evidence>
<sequence length="92" mass="11060">MRKMWILFIRECSECLLELCESCYEEHYCSKLIAEDDVYEEGEKLPKYCPRCEEKGVFEELELDIEYDSTTLYCEKCDFKIDATQQLKTNEE</sequence>
<dbReference type="EMBL" id="LGSS01000004">
    <property type="protein sequence ID" value="KNF09120.1"/>
    <property type="molecule type" value="Genomic_DNA"/>
</dbReference>
<protein>
    <submittedName>
        <fullName evidence="1">Uncharacterized protein</fullName>
    </submittedName>
</protein>
<proteinExistence type="predicted"/>
<evidence type="ECO:0000313" key="2">
    <source>
        <dbReference type="Proteomes" id="UP000037267"/>
    </source>
</evidence>
<dbReference type="AlphaFoldDB" id="A0A0L0WCI2"/>
<gene>
    <name evidence="1" type="ORF">CLPU_4c01660</name>
</gene>
<keyword evidence="2" id="KW-1185">Reference proteome</keyword>
<comment type="caution">
    <text evidence="1">The sequence shown here is derived from an EMBL/GenBank/DDBJ whole genome shotgun (WGS) entry which is preliminary data.</text>
</comment>
<reference evidence="2" key="1">
    <citation type="submission" date="2015-07" db="EMBL/GenBank/DDBJ databases">
        <title>Draft genome sequence of the purine-degrading Gottschalkia purinilyticum DSM 1384 (formerly Clostridium purinilyticum).</title>
        <authorList>
            <person name="Poehlein A."/>
            <person name="Schiel-Bengelsdorf B."/>
            <person name="Bengelsdorf F.R."/>
            <person name="Daniel R."/>
            <person name="Duerre P."/>
        </authorList>
    </citation>
    <scope>NUCLEOTIDE SEQUENCE [LARGE SCALE GENOMIC DNA]</scope>
    <source>
        <strain evidence="2">DSM 1384</strain>
    </source>
</reference>
<dbReference type="Proteomes" id="UP000037267">
    <property type="component" value="Unassembled WGS sequence"/>
</dbReference>